<dbReference type="EMBL" id="KB445560">
    <property type="protein sequence ID" value="EMC93551.1"/>
    <property type="molecule type" value="Genomic_DNA"/>
</dbReference>
<name>M2MAS0_BAUPA</name>
<organism evidence="2 3">
    <name type="scientific">Baudoinia panamericana (strain UAMH 10762)</name>
    <name type="common">Angels' share fungus</name>
    <name type="synonym">Baudoinia compniacensis (strain UAMH 10762)</name>
    <dbReference type="NCBI Taxonomy" id="717646"/>
    <lineage>
        <taxon>Eukaryota</taxon>
        <taxon>Fungi</taxon>
        <taxon>Dikarya</taxon>
        <taxon>Ascomycota</taxon>
        <taxon>Pezizomycotina</taxon>
        <taxon>Dothideomycetes</taxon>
        <taxon>Dothideomycetidae</taxon>
        <taxon>Mycosphaerellales</taxon>
        <taxon>Teratosphaeriaceae</taxon>
        <taxon>Baudoinia</taxon>
    </lineage>
</organism>
<gene>
    <name evidence="2" type="ORF">BAUCODRAFT_245390</name>
</gene>
<evidence type="ECO:0000313" key="2">
    <source>
        <dbReference type="EMBL" id="EMC93551.1"/>
    </source>
</evidence>
<dbReference type="eggNOG" id="ENOG502SQJK">
    <property type="taxonomic scope" value="Eukaryota"/>
</dbReference>
<accession>M2MAS0</accession>
<keyword evidence="3" id="KW-1185">Reference proteome</keyword>
<feature type="transmembrane region" description="Helical" evidence="1">
    <location>
        <begin position="80"/>
        <end position="101"/>
    </location>
</feature>
<dbReference type="AlphaFoldDB" id="M2MAS0"/>
<proteinExistence type="predicted"/>
<dbReference type="Proteomes" id="UP000011761">
    <property type="component" value="Unassembled WGS sequence"/>
</dbReference>
<keyword evidence="1" id="KW-0812">Transmembrane</keyword>
<dbReference type="HOGENOM" id="CLU_120565_0_0_1"/>
<evidence type="ECO:0000313" key="3">
    <source>
        <dbReference type="Proteomes" id="UP000011761"/>
    </source>
</evidence>
<keyword evidence="1" id="KW-1133">Transmembrane helix</keyword>
<dbReference type="OrthoDB" id="2819018at2759"/>
<feature type="transmembrane region" description="Helical" evidence="1">
    <location>
        <begin position="122"/>
        <end position="138"/>
    </location>
</feature>
<dbReference type="GeneID" id="19110193"/>
<dbReference type="Pfam" id="PF20345">
    <property type="entry name" value="DUF6640"/>
    <property type="match status" value="1"/>
</dbReference>
<reference evidence="2 3" key="1">
    <citation type="journal article" date="2012" name="PLoS Pathog.">
        <title>Diverse lifestyles and strategies of plant pathogenesis encoded in the genomes of eighteen Dothideomycetes fungi.</title>
        <authorList>
            <person name="Ohm R.A."/>
            <person name="Feau N."/>
            <person name="Henrissat B."/>
            <person name="Schoch C.L."/>
            <person name="Horwitz B.A."/>
            <person name="Barry K.W."/>
            <person name="Condon B.J."/>
            <person name="Copeland A.C."/>
            <person name="Dhillon B."/>
            <person name="Glaser F."/>
            <person name="Hesse C.N."/>
            <person name="Kosti I."/>
            <person name="LaButti K."/>
            <person name="Lindquist E.A."/>
            <person name="Lucas S."/>
            <person name="Salamov A.A."/>
            <person name="Bradshaw R.E."/>
            <person name="Ciuffetti L."/>
            <person name="Hamelin R.C."/>
            <person name="Kema G.H.J."/>
            <person name="Lawrence C."/>
            <person name="Scott J.A."/>
            <person name="Spatafora J.W."/>
            <person name="Turgeon B.G."/>
            <person name="de Wit P.J.G.M."/>
            <person name="Zhong S."/>
            <person name="Goodwin S.B."/>
            <person name="Grigoriev I.V."/>
        </authorList>
    </citation>
    <scope>NUCLEOTIDE SEQUENCE [LARGE SCALE GENOMIC DNA]</scope>
    <source>
        <strain evidence="2 3">UAMH 10762</strain>
    </source>
</reference>
<feature type="transmembrane region" description="Helical" evidence="1">
    <location>
        <begin position="12"/>
        <end position="30"/>
    </location>
</feature>
<protein>
    <submittedName>
        <fullName evidence="2">Uncharacterized protein</fullName>
    </submittedName>
</protein>
<sequence>MPVGDAFTLGRTLIYAANLSYSLGAFAADYNKTHVYNPRWTPHAKFHNGQTMSLAAMLSSASCTLAYQSTGVEPDIATTLLWWAAVFGSFYCASGLSAILYPGTDWADEEYKRKDGLTQRPIFCTVIAVMWVGYLLEVRKY</sequence>
<dbReference type="KEGG" id="bcom:BAUCODRAFT_245390"/>
<keyword evidence="1" id="KW-0472">Membrane</keyword>
<dbReference type="InterPro" id="IPR046580">
    <property type="entry name" value="DUF6640"/>
</dbReference>
<dbReference type="RefSeq" id="XP_007679649.1">
    <property type="nucleotide sequence ID" value="XM_007681459.1"/>
</dbReference>
<feature type="transmembrane region" description="Helical" evidence="1">
    <location>
        <begin position="51"/>
        <end position="68"/>
    </location>
</feature>
<evidence type="ECO:0000256" key="1">
    <source>
        <dbReference type="SAM" id="Phobius"/>
    </source>
</evidence>
<dbReference type="OMA" id="DWSHTHV"/>